<dbReference type="GO" id="GO:0003677">
    <property type="term" value="F:DNA binding"/>
    <property type="evidence" value="ECO:0007669"/>
    <property type="project" value="TreeGrafter"/>
</dbReference>
<dbReference type="GO" id="GO:0006281">
    <property type="term" value="P:DNA repair"/>
    <property type="evidence" value="ECO:0007669"/>
    <property type="project" value="TreeGrafter"/>
</dbReference>
<dbReference type="PANTHER" id="PTHR22940">
    <property type="entry name" value="TIMEOUT/TIMELESS-2"/>
    <property type="match status" value="1"/>
</dbReference>
<accession>A0A9Q0MY12</accession>
<name>A0A9Q0MY12_9DIPT</name>
<dbReference type="GO" id="GO:0000076">
    <property type="term" value="P:DNA replication checkpoint signaling"/>
    <property type="evidence" value="ECO:0007669"/>
    <property type="project" value="TreeGrafter"/>
</dbReference>
<protein>
    <submittedName>
        <fullName evidence="1">Protein timeless like</fullName>
    </submittedName>
</protein>
<proteinExistence type="predicted"/>
<comment type="caution">
    <text evidence="1">The sequence shown here is derived from an EMBL/GenBank/DDBJ whole genome shotgun (WGS) entry which is preliminary data.</text>
</comment>
<dbReference type="OrthoDB" id="310853at2759"/>
<dbReference type="GO" id="GO:0009649">
    <property type="term" value="P:entrainment of circadian clock"/>
    <property type="evidence" value="ECO:0007669"/>
    <property type="project" value="TreeGrafter"/>
</dbReference>
<dbReference type="GO" id="GO:0043111">
    <property type="term" value="P:replication fork arrest"/>
    <property type="evidence" value="ECO:0007669"/>
    <property type="project" value="TreeGrafter"/>
</dbReference>
<reference evidence="1" key="1">
    <citation type="submission" date="2022-07" db="EMBL/GenBank/DDBJ databases">
        <authorList>
            <person name="Trinca V."/>
            <person name="Uliana J.V.C."/>
            <person name="Torres T.T."/>
            <person name="Ward R.J."/>
            <person name="Monesi N."/>
        </authorList>
    </citation>
    <scope>NUCLEOTIDE SEQUENCE</scope>
    <source>
        <strain evidence="1">HSMRA1968</strain>
        <tissue evidence="1">Whole embryos</tissue>
    </source>
</reference>
<dbReference type="EMBL" id="WJQU01000003">
    <property type="protein sequence ID" value="KAJ6639155.1"/>
    <property type="molecule type" value="Genomic_DNA"/>
</dbReference>
<organism evidence="1 2">
    <name type="scientific">Pseudolycoriella hygida</name>
    <dbReference type="NCBI Taxonomy" id="35572"/>
    <lineage>
        <taxon>Eukaryota</taxon>
        <taxon>Metazoa</taxon>
        <taxon>Ecdysozoa</taxon>
        <taxon>Arthropoda</taxon>
        <taxon>Hexapoda</taxon>
        <taxon>Insecta</taxon>
        <taxon>Pterygota</taxon>
        <taxon>Neoptera</taxon>
        <taxon>Endopterygota</taxon>
        <taxon>Diptera</taxon>
        <taxon>Nematocera</taxon>
        <taxon>Sciaroidea</taxon>
        <taxon>Sciaridae</taxon>
        <taxon>Pseudolycoriella</taxon>
    </lineage>
</organism>
<feature type="non-terminal residue" evidence="1">
    <location>
        <position position="162"/>
    </location>
</feature>
<dbReference type="AlphaFoldDB" id="A0A9Q0MY12"/>
<feature type="non-terminal residue" evidence="1">
    <location>
        <position position="1"/>
    </location>
</feature>
<gene>
    <name evidence="1" type="primary">Timeless_0</name>
    <name evidence="1" type="ORF">Bhyg_11895</name>
</gene>
<keyword evidence="2" id="KW-1185">Reference proteome</keyword>
<dbReference type="GO" id="GO:0031298">
    <property type="term" value="C:replication fork protection complex"/>
    <property type="evidence" value="ECO:0007669"/>
    <property type="project" value="TreeGrafter"/>
</dbReference>
<evidence type="ECO:0000313" key="2">
    <source>
        <dbReference type="Proteomes" id="UP001151699"/>
    </source>
</evidence>
<sequence length="162" mass="18924">IAEITETDFRFSDFEKRLVNPRVVRACTIVLADWEKITTRALKSAVTILHRISFGCKVPGMMYQASLFRIFQSVFHSPNEEHSRELRKFGIYIVRQFVAIAPSNPKIYAEMLFLKSLREANEIEMGYDGAPEPHNKKAWSEEQEDELRHLYMENQNNPQSDQ</sequence>
<dbReference type="InterPro" id="IPR044998">
    <property type="entry name" value="Timeless"/>
</dbReference>
<dbReference type="Proteomes" id="UP001151699">
    <property type="component" value="Chromosome X"/>
</dbReference>
<dbReference type="PANTHER" id="PTHR22940:SF4">
    <property type="entry name" value="PROTEIN TIMELESS HOMOLOG"/>
    <property type="match status" value="1"/>
</dbReference>
<evidence type="ECO:0000313" key="1">
    <source>
        <dbReference type="EMBL" id="KAJ6639155.1"/>
    </source>
</evidence>